<reference evidence="1" key="1">
    <citation type="journal article" date="2015" name="Nature">
        <title>Complex archaea that bridge the gap between prokaryotes and eukaryotes.</title>
        <authorList>
            <person name="Spang A."/>
            <person name="Saw J.H."/>
            <person name="Jorgensen S.L."/>
            <person name="Zaremba-Niedzwiedzka K."/>
            <person name="Martijn J."/>
            <person name="Lind A.E."/>
            <person name="van Eijk R."/>
            <person name="Schleper C."/>
            <person name="Guy L."/>
            <person name="Ettema T.J."/>
        </authorList>
    </citation>
    <scope>NUCLEOTIDE SEQUENCE</scope>
</reference>
<sequence length="44" mass="5404">MSEEGEYVILNYRDYRKLKKRAKKRNSTIEKEVDIILRKCLDEE</sequence>
<comment type="caution">
    <text evidence="1">The sequence shown here is derived from an EMBL/GenBank/DDBJ whole genome shotgun (WGS) entry which is preliminary data.</text>
</comment>
<dbReference type="AlphaFoldDB" id="A0A0F9V1A0"/>
<evidence type="ECO:0000313" key="1">
    <source>
        <dbReference type="EMBL" id="KKN59643.1"/>
    </source>
</evidence>
<dbReference type="EMBL" id="LAZR01000720">
    <property type="protein sequence ID" value="KKN59643.1"/>
    <property type="molecule type" value="Genomic_DNA"/>
</dbReference>
<name>A0A0F9V1A0_9ZZZZ</name>
<accession>A0A0F9V1A0</accession>
<proteinExistence type="predicted"/>
<organism evidence="1">
    <name type="scientific">marine sediment metagenome</name>
    <dbReference type="NCBI Taxonomy" id="412755"/>
    <lineage>
        <taxon>unclassified sequences</taxon>
        <taxon>metagenomes</taxon>
        <taxon>ecological metagenomes</taxon>
    </lineage>
</organism>
<gene>
    <name evidence="1" type="ORF">LCGC14_0540400</name>
</gene>
<protein>
    <submittedName>
        <fullName evidence="1">Uncharacterized protein</fullName>
    </submittedName>
</protein>